<evidence type="ECO:0000259" key="4">
    <source>
        <dbReference type="Pfam" id="PF05368"/>
    </source>
</evidence>
<evidence type="ECO:0000313" key="5">
    <source>
        <dbReference type="EMBL" id="CAH0044397.1"/>
    </source>
</evidence>
<dbReference type="EMBL" id="CABFOC020000005">
    <property type="protein sequence ID" value="CAH0044397.1"/>
    <property type="molecule type" value="Genomic_DNA"/>
</dbReference>
<dbReference type="SUPFAM" id="SSF51735">
    <property type="entry name" value="NAD(P)-binding Rossmann-fold domains"/>
    <property type="match status" value="1"/>
</dbReference>
<keyword evidence="6" id="KW-1185">Reference proteome</keyword>
<dbReference type="PANTHER" id="PTHR47706:SF4">
    <property type="entry name" value="NMRA-LIKE DOMAIN-CONTAINING PROTEIN"/>
    <property type="match status" value="1"/>
</dbReference>
<organism evidence="5 6">
    <name type="scientific">Clonostachys solani</name>
    <dbReference type="NCBI Taxonomy" id="160281"/>
    <lineage>
        <taxon>Eukaryota</taxon>
        <taxon>Fungi</taxon>
        <taxon>Dikarya</taxon>
        <taxon>Ascomycota</taxon>
        <taxon>Pezizomycotina</taxon>
        <taxon>Sordariomycetes</taxon>
        <taxon>Hypocreomycetidae</taxon>
        <taxon>Hypocreales</taxon>
        <taxon>Bionectriaceae</taxon>
        <taxon>Clonostachys</taxon>
    </lineage>
</organism>
<reference evidence="5 6" key="2">
    <citation type="submission" date="2021-10" db="EMBL/GenBank/DDBJ databases">
        <authorList>
            <person name="Piombo E."/>
        </authorList>
    </citation>
    <scope>NUCLEOTIDE SEQUENCE [LARGE SCALE GENOMIC DNA]</scope>
</reference>
<comment type="caution">
    <text evidence="5">The sequence shown here is derived from an EMBL/GenBank/DDBJ whole genome shotgun (WGS) entry which is preliminary data.</text>
</comment>
<reference evidence="6" key="1">
    <citation type="submission" date="2019-06" db="EMBL/GenBank/DDBJ databases">
        <authorList>
            <person name="Broberg M."/>
        </authorList>
    </citation>
    <scope>NUCLEOTIDE SEQUENCE [LARGE SCALE GENOMIC DNA]</scope>
</reference>
<evidence type="ECO:0000256" key="1">
    <source>
        <dbReference type="ARBA" id="ARBA00005725"/>
    </source>
</evidence>
<accession>A0A9N9YYY5</accession>
<protein>
    <recommendedName>
        <fullName evidence="4">NmrA-like domain-containing protein</fullName>
    </recommendedName>
</protein>
<evidence type="ECO:0000313" key="6">
    <source>
        <dbReference type="Proteomes" id="UP000775872"/>
    </source>
</evidence>
<dbReference type="Pfam" id="PF05368">
    <property type="entry name" value="NmrA"/>
    <property type="match status" value="1"/>
</dbReference>
<evidence type="ECO:0000256" key="3">
    <source>
        <dbReference type="ARBA" id="ARBA00023002"/>
    </source>
</evidence>
<feature type="domain" description="NmrA-like" evidence="4">
    <location>
        <begin position="4"/>
        <end position="236"/>
    </location>
</feature>
<gene>
    <name evidence="5" type="ORF">CSOL1703_00010140</name>
</gene>
<evidence type="ECO:0000256" key="2">
    <source>
        <dbReference type="ARBA" id="ARBA00022857"/>
    </source>
</evidence>
<proteinExistence type="inferred from homology"/>
<dbReference type="InterPro" id="IPR051609">
    <property type="entry name" value="NmrA/Isoflavone_reductase-like"/>
</dbReference>
<dbReference type="Gene3D" id="3.40.50.720">
    <property type="entry name" value="NAD(P)-binding Rossmann-like Domain"/>
    <property type="match status" value="1"/>
</dbReference>
<sequence>MVNVAIAGGTGGVGRSIVDALKANGGHNVTILSRKVSEDVNGYPVIAVDYDDIDGLRTTLEQHRIHTVISALAMHIIGVGKSQLNLIEAADKSMFTKRFVVSNWAVRPNFQYMDLLPHGFQHITCYEALPKTSLEWTAFNCGWFLEYYAMPNVETYIPQTTFVVDMAGLQAAIPGDGKQKMTFTYTKDAARFVVAALGLPKWEQNTYIIGDKMTWEEFVQVAERARGRTWTAHLISLKTGTDKSLVKGKKFTVTYDSVEELKAGKITELPGQIAAYPYFRKEWVQRLFSVFGFWVTEGLFDLPDDKALHNVFPDIRATTIEEMLTQAWKGQ</sequence>
<keyword evidence="3" id="KW-0560">Oxidoreductase</keyword>
<dbReference type="Proteomes" id="UP000775872">
    <property type="component" value="Unassembled WGS sequence"/>
</dbReference>
<dbReference type="InterPro" id="IPR036291">
    <property type="entry name" value="NAD(P)-bd_dom_sf"/>
</dbReference>
<keyword evidence="2" id="KW-0521">NADP</keyword>
<comment type="similarity">
    <text evidence="1">Belongs to the NmrA-type oxidoreductase family. Isoflavone reductase subfamily.</text>
</comment>
<dbReference type="GO" id="GO:0016491">
    <property type="term" value="F:oxidoreductase activity"/>
    <property type="evidence" value="ECO:0007669"/>
    <property type="project" value="UniProtKB-KW"/>
</dbReference>
<dbReference type="AlphaFoldDB" id="A0A9N9YYY5"/>
<name>A0A9N9YYY5_9HYPO</name>
<dbReference type="PANTHER" id="PTHR47706">
    <property type="entry name" value="NMRA-LIKE FAMILY PROTEIN"/>
    <property type="match status" value="1"/>
</dbReference>
<dbReference type="InterPro" id="IPR008030">
    <property type="entry name" value="NmrA-like"/>
</dbReference>
<dbReference type="OrthoDB" id="419598at2759"/>